<dbReference type="RefSeq" id="WP_136336340.1">
    <property type="nucleotide sequence ID" value="NZ_QXMP01000022.1"/>
</dbReference>
<organism evidence="2 3">
    <name type="scientific">Robertkochia marina</name>
    <dbReference type="NCBI Taxonomy" id="1227945"/>
    <lineage>
        <taxon>Bacteria</taxon>
        <taxon>Pseudomonadati</taxon>
        <taxon>Bacteroidota</taxon>
        <taxon>Flavobacteriia</taxon>
        <taxon>Flavobacteriales</taxon>
        <taxon>Flavobacteriaceae</taxon>
        <taxon>Robertkochia</taxon>
    </lineage>
</organism>
<keyword evidence="1" id="KW-0732">Signal</keyword>
<gene>
    <name evidence="2" type="ORF">E7Z59_10650</name>
</gene>
<dbReference type="Gene3D" id="2.40.160.20">
    <property type="match status" value="1"/>
</dbReference>
<dbReference type="Proteomes" id="UP000305939">
    <property type="component" value="Unassembled WGS sequence"/>
</dbReference>
<evidence type="ECO:0000313" key="3">
    <source>
        <dbReference type="Proteomes" id="UP000305939"/>
    </source>
</evidence>
<keyword evidence="3" id="KW-1185">Reference proteome</keyword>
<dbReference type="AlphaFoldDB" id="A0A4S3LXI8"/>
<protein>
    <submittedName>
        <fullName evidence="2">Porin family protein</fullName>
    </submittedName>
</protein>
<dbReference type="InterPro" id="IPR011250">
    <property type="entry name" value="OMP/PagP_B-barrel"/>
</dbReference>
<comment type="caution">
    <text evidence="2">The sequence shown here is derived from an EMBL/GenBank/DDBJ whole genome shotgun (WGS) entry which is preliminary data.</text>
</comment>
<reference evidence="2 3" key="1">
    <citation type="submission" date="2019-04" db="EMBL/GenBank/DDBJ databases">
        <title>Draft genome sequence of Robertkochia marina CC-AMO-30D.</title>
        <authorList>
            <person name="Hameed A."/>
            <person name="Lin S.-Y."/>
            <person name="Shahina M."/>
            <person name="Lai W.-A."/>
            <person name="Young C.-C."/>
        </authorList>
    </citation>
    <scope>NUCLEOTIDE SEQUENCE [LARGE SCALE GENOMIC DNA]</scope>
    <source>
        <strain evidence="2 3">CC-AMO-30D</strain>
    </source>
</reference>
<proteinExistence type="predicted"/>
<dbReference type="SUPFAM" id="SSF56925">
    <property type="entry name" value="OMPA-like"/>
    <property type="match status" value="1"/>
</dbReference>
<feature type="chain" id="PRO_5020214876" evidence="1">
    <location>
        <begin position="20"/>
        <end position="216"/>
    </location>
</feature>
<evidence type="ECO:0000313" key="2">
    <source>
        <dbReference type="EMBL" id="THD66268.1"/>
    </source>
</evidence>
<dbReference type="EMBL" id="SSMC01000003">
    <property type="protein sequence ID" value="THD66268.1"/>
    <property type="molecule type" value="Genomic_DNA"/>
</dbReference>
<name>A0A4S3LXI8_9FLAO</name>
<sequence>MKIRLLSFFLFCFYFSLQAQEIRLNTYADYVFQDRFSSYFGNNSYFEGKVEDGFRWGAGVEFLMGQGTALELQYLRQDTKAPTSYRGGGFGSVQFTNFDLGINYIMLNSTRYFSYNKPIEPFLSGGIGLGIFNIKNPEQRISDSATKFAWQIRGGANLWLSPRLAFRVQASLMSVVQAVGGGAYFGTGGSGISFNSYSTIYQFALGGGIVFKIPRG</sequence>
<dbReference type="OrthoDB" id="838103at2"/>
<feature type="signal peptide" evidence="1">
    <location>
        <begin position="1"/>
        <end position="19"/>
    </location>
</feature>
<accession>A0A4S3LXI8</accession>
<evidence type="ECO:0000256" key="1">
    <source>
        <dbReference type="SAM" id="SignalP"/>
    </source>
</evidence>